<evidence type="ECO:0000313" key="3">
    <source>
        <dbReference type="Proteomes" id="UP001227317"/>
    </source>
</evidence>
<keyword evidence="3" id="KW-1185">Reference proteome</keyword>
<name>A0ABU0WFV3_9PROT</name>
<evidence type="ECO:0000313" key="2">
    <source>
        <dbReference type="EMBL" id="MDQ2101889.1"/>
    </source>
</evidence>
<organism evidence="2 3">
    <name type="scientific">Azospirillum isscasi</name>
    <dbReference type="NCBI Taxonomy" id="3053926"/>
    <lineage>
        <taxon>Bacteria</taxon>
        <taxon>Pseudomonadati</taxon>
        <taxon>Pseudomonadota</taxon>
        <taxon>Alphaproteobacteria</taxon>
        <taxon>Rhodospirillales</taxon>
        <taxon>Azospirillaceae</taxon>
        <taxon>Azospirillum</taxon>
    </lineage>
</organism>
<feature type="chain" id="PRO_5045684846" evidence="1">
    <location>
        <begin position="23"/>
        <end position="200"/>
    </location>
</feature>
<proteinExistence type="predicted"/>
<dbReference type="RefSeq" id="WP_306703874.1">
    <property type="nucleotide sequence ID" value="NZ_JAUJFI010000010.1"/>
</dbReference>
<accession>A0ABU0WFV3</accession>
<protein>
    <submittedName>
        <fullName evidence="2">Uncharacterized protein</fullName>
    </submittedName>
</protein>
<gene>
    <name evidence="2" type="ORF">QSG27_04200</name>
</gene>
<sequence>MRGFAALVLLLSFLSGPPPAQAQAQAQTQTQARDGTRRDALDWLSQEPVTLLDWGMARLRGDLNDTVDGLSRDLRTEVSRSGVFYRFQDRRIVAYANFVDLPRNRTEAVCKDVYGRLAGALVRGGPQGAGGAGWYLESVFGHDSHAGDRPPDLGEQLADRVVLQVTIGPAPSLAFEDGRRITCTGRLDATPENIALRSEG</sequence>
<reference evidence="2 3" key="1">
    <citation type="submission" date="2023-06" db="EMBL/GenBank/DDBJ databases">
        <title>Azospirillum isscasensis sp.nov, a bacterium isolated from rhizosphere soil of rice.</title>
        <authorList>
            <person name="Wang H."/>
        </authorList>
    </citation>
    <scope>NUCLEOTIDE SEQUENCE [LARGE SCALE GENOMIC DNA]</scope>
    <source>
        <strain evidence="2 3">C340-1</strain>
    </source>
</reference>
<dbReference type="Proteomes" id="UP001227317">
    <property type="component" value="Unassembled WGS sequence"/>
</dbReference>
<comment type="caution">
    <text evidence="2">The sequence shown here is derived from an EMBL/GenBank/DDBJ whole genome shotgun (WGS) entry which is preliminary data.</text>
</comment>
<feature type="signal peptide" evidence="1">
    <location>
        <begin position="1"/>
        <end position="22"/>
    </location>
</feature>
<keyword evidence="1" id="KW-0732">Signal</keyword>
<dbReference type="EMBL" id="JAUJFI010000010">
    <property type="protein sequence ID" value="MDQ2101889.1"/>
    <property type="molecule type" value="Genomic_DNA"/>
</dbReference>
<evidence type="ECO:0000256" key="1">
    <source>
        <dbReference type="SAM" id="SignalP"/>
    </source>
</evidence>